<sequence length="264" mass="29535">EFAVLASVQHVIMQVPALATDAPGSGAPVGGSSPPQKVPPGAVQKYWTPNRPNMGCHIRVDLTTGVPEYKEYLESLSWVHRRGLRTDGAVLYRDTVDRKRPRNASVATIKLKPEGAPQHLEQQDVTAYFAFGEMAVTDFVERQLAFLQTSGPMRRIYRKLPGTLTTEQLGNQVSEAARGEKLALERCQQLGCIFQATENENYEYGNNIFYAMLDVSSFFNYGHELYLTDNGVVLSYNDVAVMYLTFHYRPPHASSMRRSNVKQG</sequence>
<keyword evidence="3" id="KW-1185">Reference proteome</keyword>
<dbReference type="EMBL" id="CAJNJA010025447">
    <property type="protein sequence ID" value="CAE7543291.1"/>
    <property type="molecule type" value="Genomic_DNA"/>
</dbReference>
<reference evidence="2" key="1">
    <citation type="submission" date="2021-02" db="EMBL/GenBank/DDBJ databases">
        <authorList>
            <person name="Dougan E. K."/>
            <person name="Rhodes N."/>
            <person name="Thang M."/>
            <person name="Chan C."/>
        </authorList>
    </citation>
    <scope>NUCLEOTIDE SEQUENCE</scope>
</reference>
<organism evidence="2 3">
    <name type="scientific">Symbiodinium necroappetens</name>
    <dbReference type="NCBI Taxonomy" id="1628268"/>
    <lineage>
        <taxon>Eukaryota</taxon>
        <taxon>Sar</taxon>
        <taxon>Alveolata</taxon>
        <taxon>Dinophyceae</taxon>
        <taxon>Suessiales</taxon>
        <taxon>Symbiodiniaceae</taxon>
        <taxon>Symbiodinium</taxon>
    </lineage>
</organism>
<evidence type="ECO:0000256" key="1">
    <source>
        <dbReference type="SAM" id="MobiDB-lite"/>
    </source>
</evidence>
<dbReference type="AlphaFoldDB" id="A0A812TYG4"/>
<name>A0A812TYG4_9DINO</name>
<feature type="region of interest" description="Disordered" evidence="1">
    <location>
        <begin position="22"/>
        <end position="41"/>
    </location>
</feature>
<evidence type="ECO:0000313" key="3">
    <source>
        <dbReference type="Proteomes" id="UP000601435"/>
    </source>
</evidence>
<accession>A0A812TYG4</accession>
<dbReference type="Proteomes" id="UP000601435">
    <property type="component" value="Unassembled WGS sequence"/>
</dbReference>
<protein>
    <submittedName>
        <fullName evidence="2">GIP protein</fullName>
    </submittedName>
</protein>
<comment type="caution">
    <text evidence="2">The sequence shown here is derived from an EMBL/GenBank/DDBJ whole genome shotgun (WGS) entry which is preliminary data.</text>
</comment>
<feature type="non-terminal residue" evidence="2">
    <location>
        <position position="264"/>
    </location>
</feature>
<proteinExistence type="predicted"/>
<gene>
    <name evidence="2" type="primary">GIP</name>
    <name evidence="2" type="ORF">SNEC2469_LOCUS15643</name>
</gene>
<evidence type="ECO:0000313" key="2">
    <source>
        <dbReference type="EMBL" id="CAE7543291.1"/>
    </source>
</evidence>
<feature type="compositionally biased region" description="Low complexity" evidence="1">
    <location>
        <begin position="22"/>
        <end position="35"/>
    </location>
</feature>